<sequence>MYRHKLSDPPLEHELNFPQRKLIKDAHGTIRLYDVGWRKNWAQVLGWNSRFGWVKRLLHGGAVIGDGKSFVRNIRAEELLERLAKELIDADKEC</sequence>
<comment type="caution">
    <text evidence="1">The sequence shown here is derived from an EMBL/GenBank/DDBJ whole genome shotgun (WGS) entry which is preliminary data.</text>
</comment>
<keyword evidence="2" id="KW-1185">Reference proteome</keyword>
<reference evidence="1 2" key="1">
    <citation type="submission" date="2024-02" db="EMBL/GenBank/DDBJ databases">
        <title>A draft genome for the cacao thread blight pathogen Marasmius crinis-equi.</title>
        <authorList>
            <person name="Cohen S.P."/>
            <person name="Baruah I.K."/>
            <person name="Amoako-Attah I."/>
            <person name="Bukari Y."/>
            <person name="Meinhardt L.W."/>
            <person name="Bailey B.A."/>
        </authorList>
    </citation>
    <scope>NUCLEOTIDE SEQUENCE [LARGE SCALE GENOMIC DNA]</scope>
    <source>
        <strain evidence="1 2">GH-76</strain>
    </source>
</reference>
<dbReference type="EMBL" id="JBAHYK010000045">
    <property type="protein sequence ID" value="KAL0579889.1"/>
    <property type="molecule type" value="Genomic_DNA"/>
</dbReference>
<accession>A0ABR3FWX3</accession>
<dbReference type="GO" id="GO:0019706">
    <property type="term" value="F:protein-cysteine S-palmitoyltransferase activity"/>
    <property type="evidence" value="ECO:0007669"/>
    <property type="project" value="UniProtKB-EC"/>
</dbReference>
<evidence type="ECO:0000313" key="1">
    <source>
        <dbReference type="EMBL" id="KAL0579889.1"/>
    </source>
</evidence>
<name>A0ABR3FWX3_9AGAR</name>
<keyword evidence="1" id="KW-0808">Transferase</keyword>
<gene>
    <name evidence="1" type="primary">PFA3</name>
    <name evidence="1" type="ORF">V5O48_002136</name>
</gene>
<evidence type="ECO:0000313" key="2">
    <source>
        <dbReference type="Proteomes" id="UP001465976"/>
    </source>
</evidence>
<dbReference type="Proteomes" id="UP001465976">
    <property type="component" value="Unassembled WGS sequence"/>
</dbReference>
<protein>
    <submittedName>
        <fullName evidence="1">Palmitoyltransferase for Vac8p</fullName>
        <ecNumber evidence="1">2.3.1.225</ecNumber>
    </submittedName>
</protein>
<organism evidence="1 2">
    <name type="scientific">Marasmius crinis-equi</name>
    <dbReference type="NCBI Taxonomy" id="585013"/>
    <lineage>
        <taxon>Eukaryota</taxon>
        <taxon>Fungi</taxon>
        <taxon>Dikarya</taxon>
        <taxon>Basidiomycota</taxon>
        <taxon>Agaricomycotina</taxon>
        <taxon>Agaricomycetes</taxon>
        <taxon>Agaricomycetidae</taxon>
        <taxon>Agaricales</taxon>
        <taxon>Marasmiineae</taxon>
        <taxon>Marasmiaceae</taxon>
        <taxon>Marasmius</taxon>
    </lineage>
</organism>
<dbReference type="EC" id="2.3.1.225" evidence="1"/>
<proteinExistence type="predicted"/>
<keyword evidence="1" id="KW-0012">Acyltransferase</keyword>